<accession>A0ABV6TYL5</accession>
<keyword evidence="4" id="KW-1185">Reference proteome</keyword>
<feature type="region of interest" description="Disordered" evidence="1">
    <location>
        <begin position="1"/>
        <end position="25"/>
    </location>
</feature>
<dbReference type="Proteomes" id="UP001589870">
    <property type="component" value="Unassembled WGS sequence"/>
</dbReference>
<dbReference type="PANTHER" id="PTHR35400">
    <property type="entry name" value="SLR1083 PROTEIN"/>
    <property type="match status" value="1"/>
</dbReference>
<dbReference type="InterPro" id="IPR011335">
    <property type="entry name" value="Restrct_endonuc-II-like"/>
</dbReference>
<protein>
    <submittedName>
        <fullName evidence="3">Uma2 family endonuclease</fullName>
    </submittedName>
</protein>
<dbReference type="GO" id="GO:0004519">
    <property type="term" value="F:endonuclease activity"/>
    <property type="evidence" value="ECO:0007669"/>
    <property type="project" value="UniProtKB-KW"/>
</dbReference>
<dbReference type="Gene3D" id="3.90.1570.10">
    <property type="entry name" value="tt1808, chain A"/>
    <property type="match status" value="1"/>
</dbReference>
<dbReference type="Pfam" id="PF05685">
    <property type="entry name" value="Uma2"/>
    <property type="match status" value="1"/>
</dbReference>
<proteinExistence type="predicted"/>
<evidence type="ECO:0000259" key="2">
    <source>
        <dbReference type="Pfam" id="PF05685"/>
    </source>
</evidence>
<reference evidence="3 4" key="1">
    <citation type="submission" date="2024-09" db="EMBL/GenBank/DDBJ databases">
        <authorList>
            <person name="Sun Q."/>
            <person name="Mori K."/>
        </authorList>
    </citation>
    <scope>NUCLEOTIDE SEQUENCE [LARGE SCALE GENOMIC DNA]</scope>
    <source>
        <strain evidence="3 4">TBRC 1851</strain>
    </source>
</reference>
<dbReference type="EMBL" id="JBHMQT010000003">
    <property type="protein sequence ID" value="MFC0861312.1"/>
    <property type="molecule type" value="Genomic_DNA"/>
</dbReference>
<gene>
    <name evidence="3" type="ORF">ACFHYQ_03265</name>
</gene>
<comment type="caution">
    <text evidence="3">The sequence shown here is derived from an EMBL/GenBank/DDBJ whole genome shotgun (WGS) entry which is preliminary data.</text>
</comment>
<organism evidence="3 4">
    <name type="scientific">Sphaerimonospora cavernae</name>
    <dbReference type="NCBI Taxonomy" id="1740611"/>
    <lineage>
        <taxon>Bacteria</taxon>
        <taxon>Bacillati</taxon>
        <taxon>Actinomycetota</taxon>
        <taxon>Actinomycetes</taxon>
        <taxon>Streptosporangiales</taxon>
        <taxon>Streptosporangiaceae</taxon>
        <taxon>Sphaerimonospora</taxon>
    </lineage>
</organism>
<dbReference type="RefSeq" id="WP_394299523.1">
    <property type="nucleotide sequence ID" value="NZ_JBHMQT010000003.1"/>
</dbReference>
<sequence length="213" mass="23330">MPARTAEASMEADESPATTSPWHTPGELSVEEWFELNERAGDGSRYELINGSLIVSPAPLPRHQLIGDNLRSVLQDAVPEDLVAITAVGLLLDGRPGVIPDVTVVERQPIRDGATVARPDWVRLAVEIVSKSTTAMDRMVKPAKYAEAGIPYFWRVEMSPFRGQAGDRLPVVFTYRLDEDGQYQLTHRIGAGASIVLTEPFKVTVDPAALAWL</sequence>
<dbReference type="CDD" id="cd06260">
    <property type="entry name" value="DUF820-like"/>
    <property type="match status" value="1"/>
</dbReference>
<feature type="domain" description="Putative restriction endonuclease" evidence="2">
    <location>
        <begin position="33"/>
        <end position="201"/>
    </location>
</feature>
<dbReference type="InterPro" id="IPR012296">
    <property type="entry name" value="Nuclease_put_TT1808"/>
</dbReference>
<dbReference type="PANTHER" id="PTHR35400:SF3">
    <property type="entry name" value="SLL1072 PROTEIN"/>
    <property type="match status" value="1"/>
</dbReference>
<dbReference type="SUPFAM" id="SSF52980">
    <property type="entry name" value="Restriction endonuclease-like"/>
    <property type="match status" value="1"/>
</dbReference>
<name>A0ABV6TYL5_9ACTN</name>
<keyword evidence="3" id="KW-0540">Nuclease</keyword>
<evidence type="ECO:0000256" key="1">
    <source>
        <dbReference type="SAM" id="MobiDB-lite"/>
    </source>
</evidence>
<dbReference type="InterPro" id="IPR008538">
    <property type="entry name" value="Uma2"/>
</dbReference>
<keyword evidence="3" id="KW-0255">Endonuclease</keyword>
<evidence type="ECO:0000313" key="3">
    <source>
        <dbReference type="EMBL" id="MFC0861312.1"/>
    </source>
</evidence>
<evidence type="ECO:0000313" key="4">
    <source>
        <dbReference type="Proteomes" id="UP001589870"/>
    </source>
</evidence>
<keyword evidence="3" id="KW-0378">Hydrolase</keyword>